<dbReference type="RefSeq" id="WP_139075990.1">
    <property type="nucleotide sequence ID" value="NZ_VDFU01000005.1"/>
</dbReference>
<dbReference type="AlphaFoldDB" id="A0A5C4MZU8"/>
<keyword evidence="3" id="KW-1185">Reference proteome</keyword>
<sequence length="68" mass="7006">MCHDPDGDNFGVEADIGLRALLGSNAGSHGSSFGSNAQAVGLGHYKLDSTADPKWFGPNNSEVSDLVT</sequence>
<gene>
    <name evidence="2" type="ORF">FHG66_06840</name>
</gene>
<evidence type="ECO:0000313" key="2">
    <source>
        <dbReference type="EMBL" id="TNC51248.1"/>
    </source>
</evidence>
<feature type="compositionally biased region" description="Polar residues" evidence="1">
    <location>
        <begin position="58"/>
        <end position="68"/>
    </location>
</feature>
<reference evidence="2 3" key="1">
    <citation type="submission" date="2019-06" db="EMBL/GenBank/DDBJ databases">
        <title>YIM 131921 draft genome.</title>
        <authorList>
            <person name="Jiang L."/>
        </authorList>
    </citation>
    <scope>NUCLEOTIDE SEQUENCE [LARGE SCALE GENOMIC DNA]</scope>
    <source>
        <strain evidence="2 3">YIM 131921</strain>
    </source>
</reference>
<dbReference type="Proteomes" id="UP000305887">
    <property type="component" value="Unassembled WGS sequence"/>
</dbReference>
<accession>A0A5C4MZU8</accession>
<comment type="caution">
    <text evidence="2">The sequence shown here is derived from an EMBL/GenBank/DDBJ whole genome shotgun (WGS) entry which is preliminary data.</text>
</comment>
<evidence type="ECO:0000256" key="1">
    <source>
        <dbReference type="SAM" id="MobiDB-lite"/>
    </source>
</evidence>
<organism evidence="2 3">
    <name type="scientific">Rubellimicrobium rubrum</name>
    <dbReference type="NCBI Taxonomy" id="2585369"/>
    <lineage>
        <taxon>Bacteria</taxon>
        <taxon>Pseudomonadati</taxon>
        <taxon>Pseudomonadota</taxon>
        <taxon>Alphaproteobacteria</taxon>
        <taxon>Rhodobacterales</taxon>
        <taxon>Roseobacteraceae</taxon>
        <taxon>Rubellimicrobium</taxon>
    </lineage>
</organism>
<evidence type="ECO:0000313" key="3">
    <source>
        <dbReference type="Proteomes" id="UP000305887"/>
    </source>
</evidence>
<protein>
    <submittedName>
        <fullName evidence="2">Uncharacterized protein</fullName>
    </submittedName>
</protein>
<name>A0A5C4MZU8_9RHOB</name>
<feature type="region of interest" description="Disordered" evidence="1">
    <location>
        <begin position="48"/>
        <end position="68"/>
    </location>
</feature>
<proteinExistence type="predicted"/>
<dbReference type="EMBL" id="VDFU01000005">
    <property type="protein sequence ID" value="TNC51248.1"/>
    <property type="molecule type" value="Genomic_DNA"/>
</dbReference>